<evidence type="ECO:0008006" key="13">
    <source>
        <dbReference type="Google" id="ProtNLM"/>
    </source>
</evidence>
<dbReference type="Proteomes" id="UP000291343">
    <property type="component" value="Unassembled WGS sequence"/>
</dbReference>
<keyword evidence="2" id="KW-1003">Cell membrane</keyword>
<evidence type="ECO:0000256" key="10">
    <source>
        <dbReference type="SAM" id="Phobius"/>
    </source>
</evidence>
<comment type="caution">
    <text evidence="11">The sequence shown here is derived from an EMBL/GenBank/DDBJ whole genome shotgun (WGS) entry which is preliminary data.</text>
</comment>
<feature type="transmembrane region" description="Helical" evidence="10">
    <location>
        <begin position="176"/>
        <end position="194"/>
    </location>
</feature>
<keyword evidence="12" id="KW-1185">Reference proteome</keyword>
<evidence type="ECO:0000256" key="9">
    <source>
        <dbReference type="ARBA" id="ARBA00023224"/>
    </source>
</evidence>
<dbReference type="GO" id="GO:0005886">
    <property type="term" value="C:plasma membrane"/>
    <property type="evidence" value="ECO:0007669"/>
    <property type="project" value="UniProtKB-SubCell"/>
</dbReference>
<organism evidence="11 12">
    <name type="scientific">Laodelphax striatellus</name>
    <name type="common">Small brown planthopper</name>
    <name type="synonym">Delphax striatella</name>
    <dbReference type="NCBI Taxonomy" id="195883"/>
    <lineage>
        <taxon>Eukaryota</taxon>
        <taxon>Metazoa</taxon>
        <taxon>Ecdysozoa</taxon>
        <taxon>Arthropoda</taxon>
        <taxon>Hexapoda</taxon>
        <taxon>Insecta</taxon>
        <taxon>Pterygota</taxon>
        <taxon>Neoptera</taxon>
        <taxon>Paraneoptera</taxon>
        <taxon>Hemiptera</taxon>
        <taxon>Auchenorrhyncha</taxon>
        <taxon>Fulgoroidea</taxon>
        <taxon>Delphacidae</taxon>
        <taxon>Criomorphinae</taxon>
        <taxon>Laodelphax</taxon>
    </lineage>
</organism>
<evidence type="ECO:0000256" key="4">
    <source>
        <dbReference type="ARBA" id="ARBA00022692"/>
    </source>
</evidence>
<dbReference type="SMR" id="A0A482X1G2"/>
<keyword evidence="4 10" id="KW-0812">Transmembrane</keyword>
<dbReference type="PANTHER" id="PTHR21137">
    <property type="entry name" value="ODORANT RECEPTOR"/>
    <property type="match status" value="1"/>
</dbReference>
<sequence length="333" mass="38233">MSKVVGTFDVRCFRVIGMWQLISSTKGYSNSSKNISDNYYQSNSSRNISDTDYQRSSSKNITNTIFKSGWSKNNIFKSNSSSYFYLLNVSVMSVFVPYVLMEFLGLMTSRYDFVTLTEKLSVNITLLESAVKFIYCYIRRRELADLLGVFEENFLLCMQQNRDTNLKILENYAKNLTGNINLFIIIIYATVGLWNSLPILSCLQGTSCTTLQIMPSWYPIAIDQAPIKQLVYLLEFIIMCYCASLLYSVNCLILAFARMISSQVEILKLSMISLAENAARTVYGNQLKDGQFNGSEILNRRYQKKLDQLQRDCLIDYQRILSQAAVMEKRSVR</sequence>
<dbReference type="GO" id="GO:0007165">
    <property type="term" value="P:signal transduction"/>
    <property type="evidence" value="ECO:0007669"/>
    <property type="project" value="UniProtKB-KW"/>
</dbReference>
<dbReference type="GO" id="GO:0004984">
    <property type="term" value="F:olfactory receptor activity"/>
    <property type="evidence" value="ECO:0007669"/>
    <property type="project" value="InterPro"/>
</dbReference>
<evidence type="ECO:0000256" key="8">
    <source>
        <dbReference type="ARBA" id="ARBA00023170"/>
    </source>
</evidence>
<dbReference type="Pfam" id="PF02949">
    <property type="entry name" value="7tm_6"/>
    <property type="match status" value="1"/>
</dbReference>
<gene>
    <name evidence="11" type="ORF">LSTR_LSTR008611</name>
</gene>
<reference evidence="11 12" key="1">
    <citation type="journal article" date="2017" name="Gigascience">
        <title>Genome sequence of the small brown planthopper, Laodelphax striatellus.</title>
        <authorList>
            <person name="Zhu J."/>
            <person name="Jiang F."/>
            <person name="Wang X."/>
            <person name="Yang P."/>
            <person name="Bao Y."/>
            <person name="Zhao W."/>
            <person name="Wang W."/>
            <person name="Lu H."/>
            <person name="Wang Q."/>
            <person name="Cui N."/>
            <person name="Li J."/>
            <person name="Chen X."/>
            <person name="Luo L."/>
            <person name="Yu J."/>
            <person name="Kang L."/>
            <person name="Cui F."/>
        </authorList>
    </citation>
    <scope>NUCLEOTIDE SEQUENCE [LARGE SCALE GENOMIC DNA]</scope>
    <source>
        <strain evidence="11">Lst14</strain>
    </source>
</reference>
<keyword evidence="8" id="KW-0675">Receptor</keyword>
<dbReference type="EMBL" id="QKKF02020908">
    <property type="protein sequence ID" value="RZF39021.1"/>
    <property type="molecule type" value="Genomic_DNA"/>
</dbReference>
<dbReference type="OrthoDB" id="6617147at2759"/>
<evidence type="ECO:0000313" key="11">
    <source>
        <dbReference type="EMBL" id="RZF39021.1"/>
    </source>
</evidence>
<dbReference type="GO" id="GO:0005549">
    <property type="term" value="F:odorant binding"/>
    <property type="evidence" value="ECO:0007669"/>
    <property type="project" value="InterPro"/>
</dbReference>
<evidence type="ECO:0000256" key="3">
    <source>
        <dbReference type="ARBA" id="ARBA00022606"/>
    </source>
</evidence>
<evidence type="ECO:0000313" key="12">
    <source>
        <dbReference type="Proteomes" id="UP000291343"/>
    </source>
</evidence>
<keyword evidence="5" id="KW-0552">Olfaction</keyword>
<proteinExistence type="predicted"/>
<keyword evidence="3" id="KW-0716">Sensory transduction</keyword>
<name>A0A482X1G2_LAOST</name>
<evidence type="ECO:0000256" key="1">
    <source>
        <dbReference type="ARBA" id="ARBA00004651"/>
    </source>
</evidence>
<evidence type="ECO:0000256" key="2">
    <source>
        <dbReference type="ARBA" id="ARBA00022475"/>
    </source>
</evidence>
<dbReference type="AlphaFoldDB" id="A0A482X1G2"/>
<feature type="transmembrane region" description="Helical" evidence="10">
    <location>
        <begin position="236"/>
        <end position="257"/>
    </location>
</feature>
<keyword evidence="9" id="KW-0807">Transducer</keyword>
<feature type="transmembrane region" description="Helical" evidence="10">
    <location>
        <begin position="82"/>
        <end position="100"/>
    </location>
</feature>
<evidence type="ECO:0000256" key="7">
    <source>
        <dbReference type="ARBA" id="ARBA00023136"/>
    </source>
</evidence>
<dbReference type="PANTHER" id="PTHR21137:SF35">
    <property type="entry name" value="ODORANT RECEPTOR 19A-RELATED"/>
    <property type="match status" value="1"/>
</dbReference>
<keyword evidence="7 10" id="KW-0472">Membrane</keyword>
<evidence type="ECO:0000256" key="6">
    <source>
        <dbReference type="ARBA" id="ARBA00022989"/>
    </source>
</evidence>
<dbReference type="InterPro" id="IPR004117">
    <property type="entry name" value="7tm6_olfct_rcpt"/>
</dbReference>
<protein>
    <recommendedName>
        <fullName evidence="13">Odorant receptor</fullName>
    </recommendedName>
</protein>
<accession>A0A482X1G2</accession>
<evidence type="ECO:0000256" key="5">
    <source>
        <dbReference type="ARBA" id="ARBA00022725"/>
    </source>
</evidence>
<dbReference type="InParanoid" id="A0A482X1G2"/>
<keyword evidence="6 10" id="KW-1133">Transmembrane helix</keyword>
<comment type="subcellular location">
    <subcellularLocation>
        <location evidence="1">Cell membrane</location>
        <topology evidence="1">Multi-pass membrane protein</topology>
    </subcellularLocation>
</comment>